<gene>
    <name evidence="2" type="ORF">ECRASSUSDP1_LOCUS24364</name>
</gene>
<keyword evidence="1" id="KW-0812">Transmembrane</keyword>
<keyword evidence="1" id="KW-1133">Transmembrane helix</keyword>
<name>A0AAD1Y2R5_EUPCR</name>
<dbReference type="EMBL" id="CAMPGE010025084">
    <property type="protein sequence ID" value="CAI2382876.1"/>
    <property type="molecule type" value="Genomic_DNA"/>
</dbReference>
<keyword evidence="1" id="KW-0472">Membrane</keyword>
<comment type="caution">
    <text evidence="2">The sequence shown here is derived from an EMBL/GenBank/DDBJ whole genome shotgun (WGS) entry which is preliminary data.</text>
</comment>
<feature type="transmembrane region" description="Helical" evidence="1">
    <location>
        <begin position="119"/>
        <end position="141"/>
    </location>
</feature>
<accession>A0AAD1Y2R5</accession>
<proteinExistence type="predicted"/>
<dbReference type="AlphaFoldDB" id="A0AAD1Y2R5"/>
<dbReference type="Proteomes" id="UP001295684">
    <property type="component" value="Unassembled WGS sequence"/>
</dbReference>
<evidence type="ECO:0000256" key="1">
    <source>
        <dbReference type="SAM" id="Phobius"/>
    </source>
</evidence>
<sequence>MEIEDKQPAKKAEKFIQKAGLQSSQNMLKVCDAMILIFYLILFVTCNIQHLEGKDAKYFVEMFLICIICSQVFLFSLGFTAKWIYTEDRLGRWISLRRIQNIANIVLFLLLFLSGYHEIFGFVIFIVTCPIQFLCTSMWIYTIRFDEIEERQGLMENKDPVKFGADGFNHFDEENEA</sequence>
<organism evidence="2 3">
    <name type="scientific">Euplotes crassus</name>
    <dbReference type="NCBI Taxonomy" id="5936"/>
    <lineage>
        <taxon>Eukaryota</taxon>
        <taxon>Sar</taxon>
        <taxon>Alveolata</taxon>
        <taxon>Ciliophora</taxon>
        <taxon>Intramacronucleata</taxon>
        <taxon>Spirotrichea</taxon>
        <taxon>Hypotrichia</taxon>
        <taxon>Euplotida</taxon>
        <taxon>Euplotidae</taxon>
        <taxon>Moneuplotes</taxon>
    </lineage>
</organism>
<reference evidence="2" key="1">
    <citation type="submission" date="2023-07" db="EMBL/GenBank/DDBJ databases">
        <authorList>
            <consortium name="AG Swart"/>
            <person name="Singh M."/>
            <person name="Singh A."/>
            <person name="Seah K."/>
            <person name="Emmerich C."/>
        </authorList>
    </citation>
    <scope>NUCLEOTIDE SEQUENCE</scope>
    <source>
        <strain evidence="2">DP1</strain>
    </source>
</reference>
<protein>
    <recommendedName>
        <fullName evidence="4">Transmembrane protein</fullName>
    </recommendedName>
</protein>
<evidence type="ECO:0000313" key="2">
    <source>
        <dbReference type="EMBL" id="CAI2382876.1"/>
    </source>
</evidence>
<keyword evidence="3" id="KW-1185">Reference proteome</keyword>
<feature type="transmembrane region" description="Helical" evidence="1">
    <location>
        <begin position="96"/>
        <end position="113"/>
    </location>
</feature>
<evidence type="ECO:0000313" key="3">
    <source>
        <dbReference type="Proteomes" id="UP001295684"/>
    </source>
</evidence>
<feature type="transmembrane region" description="Helical" evidence="1">
    <location>
        <begin position="30"/>
        <end position="50"/>
    </location>
</feature>
<evidence type="ECO:0008006" key="4">
    <source>
        <dbReference type="Google" id="ProtNLM"/>
    </source>
</evidence>
<feature type="transmembrane region" description="Helical" evidence="1">
    <location>
        <begin position="62"/>
        <end position="84"/>
    </location>
</feature>